<dbReference type="InterPro" id="IPR050464">
    <property type="entry name" value="Zeta_carotene_desat/Oxidored"/>
</dbReference>
<organism evidence="13 14">
    <name type="scientific">Evansella vedderi</name>
    <dbReference type="NCBI Taxonomy" id="38282"/>
    <lineage>
        <taxon>Bacteria</taxon>
        <taxon>Bacillati</taxon>
        <taxon>Bacillota</taxon>
        <taxon>Bacilli</taxon>
        <taxon>Bacillales</taxon>
        <taxon>Bacillaceae</taxon>
        <taxon>Evansella</taxon>
    </lineage>
</organism>
<dbReference type="Gene3D" id="3.50.50.60">
    <property type="entry name" value="FAD/NAD(P)-binding domain"/>
    <property type="match status" value="1"/>
</dbReference>
<accession>A0ABT9ZXY9</accession>
<evidence type="ECO:0000256" key="5">
    <source>
        <dbReference type="ARBA" id="ARBA00012402"/>
    </source>
</evidence>
<evidence type="ECO:0000259" key="12">
    <source>
        <dbReference type="Pfam" id="PF01593"/>
    </source>
</evidence>
<dbReference type="Gene3D" id="3.90.660.20">
    <property type="entry name" value="Protoporphyrinogen oxidase, mitochondrial, domain 2"/>
    <property type="match status" value="1"/>
</dbReference>
<comment type="subcellular location">
    <subcellularLocation>
        <location evidence="11">Cytoplasm</location>
    </subcellularLocation>
</comment>
<comment type="similarity">
    <text evidence="4 11">Belongs to the protoporphyrinogen/coproporphyrinogen oxidase family. Coproporphyrinogen III oxidase subfamily.</text>
</comment>
<proteinExistence type="inferred from homology"/>
<feature type="domain" description="Amine oxidase" evidence="12">
    <location>
        <begin position="11"/>
        <end position="458"/>
    </location>
</feature>
<comment type="catalytic activity">
    <reaction evidence="1">
        <text>coproporphyrinogen III + 3 O2 = coproporphyrin III + 3 H2O2</text>
        <dbReference type="Rhea" id="RHEA:43436"/>
        <dbReference type="ChEBI" id="CHEBI:15379"/>
        <dbReference type="ChEBI" id="CHEBI:16240"/>
        <dbReference type="ChEBI" id="CHEBI:57309"/>
        <dbReference type="ChEBI" id="CHEBI:131725"/>
        <dbReference type="EC" id="1.3.3.15"/>
    </reaction>
    <physiologicalReaction direction="left-to-right" evidence="1">
        <dbReference type="Rhea" id="RHEA:43437"/>
    </physiologicalReaction>
</comment>
<dbReference type="InterPro" id="IPR002937">
    <property type="entry name" value="Amino_oxidase"/>
</dbReference>
<dbReference type="RefSeq" id="WP_307327733.1">
    <property type="nucleotide sequence ID" value="NZ_JAUSUG010000014.1"/>
</dbReference>
<dbReference type="Pfam" id="PF01593">
    <property type="entry name" value="Amino_oxidase"/>
    <property type="match status" value="1"/>
</dbReference>
<keyword evidence="10 11" id="KW-0350">Heme biosynthesis</keyword>
<dbReference type="EC" id="1.3.3.15" evidence="5 11"/>
<reference evidence="13 14" key="1">
    <citation type="submission" date="2023-07" db="EMBL/GenBank/DDBJ databases">
        <title>Genomic Encyclopedia of Type Strains, Phase IV (KMG-IV): sequencing the most valuable type-strain genomes for metagenomic binning, comparative biology and taxonomic classification.</title>
        <authorList>
            <person name="Goeker M."/>
        </authorList>
    </citation>
    <scope>NUCLEOTIDE SEQUENCE [LARGE SCALE GENOMIC DNA]</scope>
    <source>
        <strain evidence="13 14">DSM 9768</strain>
    </source>
</reference>
<sequence length="466" mass="52267">MNRVVVIGGGITGLSTMHYLHKLKKDQDLDLELVLVEGNEYLGGKIHTVKSEEFTIETGADSIVARHSSVMPLVEDLNLQDEVVYNATGISYLYSKNELHPIPADTIFGIPTSVDSLYRSTLVSDEGKKAALKDLETINKHFTKESSIGEFLRYFLGSELVDNQIAPVLSGVYSGKLDELTIASTLPYLLDYKNEYGSIIKGLEQNKEKFKAGSGKKFLSFKNGLSTLIDRLEEEVKEEASILKGRKVVRIYKENDKYEVVLSNHQKIQANQVVLTTPHHVSQNLLNKEELDKTFQLFSNSTLISIYLGFTISDEELPADGTGFIVADQSDLQCNACTWTSRKWEHTSLNRNLLVRLFYKSSNPTYDLIKDMSEDELVKVALRDIQKSLGIKGVPKTVEVTNWYNLMPNYHLKHAEAVYSLKENMKELFPNVELVGSSYYGVGIGACIQNGKETAERIVNKFADGK</sequence>
<dbReference type="EMBL" id="JAUSUG010000014">
    <property type="protein sequence ID" value="MDQ0256110.1"/>
    <property type="molecule type" value="Genomic_DNA"/>
</dbReference>
<evidence type="ECO:0000256" key="2">
    <source>
        <dbReference type="ARBA" id="ARBA00001974"/>
    </source>
</evidence>
<dbReference type="PANTHER" id="PTHR42923:SF3">
    <property type="entry name" value="PROTOPORPHYRINOGEN OXIDASE"/>
    <property type="match status" value="1"/>
</dbReference>
<dbReference type="NCBIfam" id="NF009081">
    <property type="entry name" value="PRK12416.1"/>
    <property type="match status" value="1"/>
</dbReference>
<dbReference type="InterPro" id="IPR004572">
    <property type="entry name" value="Protoporphyrinogen_oxidase"/>
</dbReference>
<dbReference type="Gene3D" id="1.10.3110.10">
    <property type="entry name" value="protoporphyrinogen ix oxidase, domain 3"/>
    <property type="match status" value="1"/>
</dbReference>
<dbReference type="InterPro" id="IPR036188">
    <property type="entry name" value="FAD/NAD-bd_sf"/>
</dbReference>
<dbReference type="NCBIfam" id="TIGR00562">
    <property type="entry name" value="proto_IX_ox"/>
    <property type="match status" value="1"/>
</dbReference>
<evidence type="ECO:0000313" key="14">
    <source>
        <dbReference type="Proteomes" id="UP001230005"/>
    </source>
</evidence>
<evidence type="ECO:0000313" key="13">
    <source>
        <dbReference type="EMBL" id="MDQ0256110.1"/>
    </source>
</evidence>
<dbReference type="SUPFAM" id="SSF54373">
    <property type="entry name" value="FAD-linked reductases, C-terminal domain"/>
    <property type="match status" value="1"/>
</dbReference>
<keyword evidence="9 11" id="KW-0560">Oxidoreductase</keyword>
<keyword evidence="14" id="KW-1185">Reference proteome</keyword>
<gene>
    <name evidence="13" type="ORF">J2S74_003509</name>
</gene>
<evidence type="ECO:0000256" key="10">
    <source>
        <dbReference type="ARBA" id="ARBA00023133"/>
    </source>
</evidence>
<dbReference type="GO" id="GO:0004729">
    <property type="term" value="F:oxygen-dependent protoporphyrinogen oxidase activity"/>
    <property type="evidence" value="ECO:0007669"/>
    <property type="project" value="UniProtKB-EC"/>
</dbReference>
<dbReference type="SUPFAM" id="SSF51905">
    <property type="entry name" value="FAD/NAD(P)-binding domain"/>
    <property type="match status" value="1"/>
</dbReference>
<name>A0ABT9ZXY9_9BACI</name>
<comment type="cofactor">
    <cofactor evidence="2 11">
        <name>FAD</name>
        <dbReference type="ChEBI" id="CHEBI:57692"/>
    </cofactor>
</comment>
<keyword evidence="7 11" id="KW-0285">Flavoprotein</keyword>
<dbReference type="PANTHER" id="PTHR42923">
    <property type="entry name" value="PROTOPORPHYRINOGEN OXIDASE"/>
    <property type="match status" value="1"/>
</dbReference>
<evidence type="ECO:0000256" key="7">
    <source>
        <dbReference type="ARBA" id="ARBA00022630"/>
    </source>
</evidence>
<protein>
    <recommendedName>
        <fullName evidence="6 11">Coproporphyrinogen III oxidase</fullName>
        <ecNumber evidence="5 11">1.3.3.15</ecNumber>
    </recommendedName>
</protein>
<keyword evidence="8 11" id="KW-0274">FAD</keyword>
<comment type="pathway">
    <text evidence="3 11">Porphyrin-containing compound metabolism; protoheme biosynthesis.</text>
</comment>
<evidence type="ECO:0000256" key="1">
    <source>
        <dbReference type="ARBA" id="ARBA00001755"/>
    </source>
</evidence>
<evidence type="ECO:0000256" key="9">
    <source>
        <dbReference type="ARBA" id="ARBA00023002"/>
    </source>
</evidence>
<evidence type="ECO:0000256" key="3">
    <source>
        <dbReference type="ARBA" id="ARBA00004744"/>
    </source>
</evidence>
<evidence type="ECO:0000256" key="11">
    <source>
        <dbReference type="RuleBase" id="RU364052"/>
    </source>
</evidence>
<evidence type="ECO:0000256" key="8">
    <source>
        <dbReference type="ARBA" id="ARBA00022827"/>
    </source>
</evidence>
<comment type="caution">
    <text evidence="13">The sequence shown here is derived from an EMBL/GenBank/DDBJ whole genome shotgun (WGS) entry which is preliminary data.</text>
</comment>
<comment type="function">
    <text evidence="11">Involved in coproporphyrin-dependent heme b biosynthesis. Catalyzes the oxidation of coproporphyrinogen III to coproporphyrin III.</text>
</comment>
<keyword evidence="11" id="KW-0963">Cytoplasm</keyword>
<evidence type="ECO:0000256" key="4">
    <source>
        <dbReference type="ARBA" id="ARBA00008310"/>
    </source>
</evidence>
<dbReference type="Proteomes" id="UP001230005">
    <property type="component" value="Unassembled WGS sequence"/>
</dbReference>
<evidence type="ECO:0000256" key="6">
    <source>
        <dbReference type="ARBA" id="ARBA00019046"/>
    </source>
</evidence>